<name>A0A327KLX6_9BRAD</name>
<dbReference type="Proteomes" id="UP000248863">
    <property type="component" value="Unassembled WGS sequence"/>
</dbReference>
<keyword evidence="1" id="KW-0812">Transmembrane</keyword>
<keyword evidence="3" id="KW-1185">Reference proteome</keyword>
<keyword evidence="1" id="KW-1133">Transmembrane helix</keyword>
<keyword evidence="1" id="KW-0472">Membrane</keyword>
<reference evidence="2 3" key="1">
    <citation type="submission" date="2017-07" db="EMBL/GenBank/DDBJ databases">
        <title>Draft Genome Sequences of Select Purple Nonsulfur Bacteria.</title>
        <authorList>
            <person name="Lasarre B."/>
            <person name="Mckinlay J.B."/>
        </authorList>
    </citation>
    <scope>NUCLEOTIDE SEQUENCE [LARGE SCALE GENOMIC DNA]</scope>
    <source>
        <strain evidence="2 3">DSM 11907</strain>
    </source>
</reference>
<evidence type="ECO:0000313" key="2">
    <source>
        <dbReference type="EMBL" id="RAI39056.1"/>
    </source>
</evidence>
<dbReference type="RefSeq" id="WP_111357079.1">
    <property type="nucleotide sequence ID" value="NZ_NHSK01000201.1"/>
</dbReference>
<sequence length="73" mass="7517">MAAVLMILVGIVLVLPLPLVSAVALLVDYGLKTSKGGPDLGFAMLWLGCLAVATFGAAMIRAGWRMRGSATAE</sequence>
<dbReference type="EMBL" id="NPEU01000092">
    <property type="protein sequence ID" value="RAI39056.1"/>
    <property type="molecule type" value="Genomic_DNA"/>
</dbReference>
<proteinExistence type="predicted"/>
<gene>
    <name evidence="2" type="ORF">CH338_10630</name>
</gene>
<protein>
    <submittedName>
        <fullName evidence="2">Uncharacterized protein</fullName>
    </submittedName>
</protein>
<organism evidence="2 3">
    <name type="scientific">Rhodoplanes elegans</name>
    <dbReference type="NCBI Taxonomy" id="29408"/>
    <lineage>
        <taxon>Bacteria</taxon>
        <taxon>Pseudomonadati</taxon>
        <taxon>Pseudomonadota</taxon>
        <taxon>Alphaproteobacteria</taxon>
        <taxon>Hyphomicrobiales</taxon>
        <taxon>Nitrobacteraceae</taxon>
        <taxon>Rhodoplanes</taxon>
    </lineage>
</organism>
<dbReference type="AlphaFoldDB" id="A0A327KLX6"/>
<evidence type="ECO:0000256" key="1">
    <source>
        <dbReference type="SAM" id="Phobius"/>
    </source>
</evidence>
<comment type="caution">
    <text evidence="2">The sequence shown here is derived from an EMBL/GenBank/DDBJ whole genome shotgun (WGS) entry which is preliminary data.</text>
</comment>
<evidence type="ECO:0000313" key="3">
    <source>
        <dbReference type="Proteomes" id="UP000248863"/>
    </source>
</evidence>
<feature type="transmembrane region" description="Helical" evidence="1">
    <location>
        <begin position="40"/>
        <end position="60"/>
    </location>
</feature>
<accession>A0A327KLX6</accession>